<dbReference type="PATRIC" id="fig|270351.6.peg.335"/>
<evidence type="ECO:0000313" key="2">
    <source>
        <dbReference type="Proteomes" id="UP000035929"/>
    </source>
</evidence>
<evidence type="ECO:0000313" key="1">
    <source>
        <dbReference type="EMBL" id="KMO34307.1"/>
    </source>
</evidence>
<proteinExistence type="predicted"/>
<accession>A0A0J6SL12</accession>
<dbReference type="AlphaFoldDB" id="A0A0J6SL12"/>
<reference evidence="1 2" key="1">
    <citation type="submission" date="2015-03" db="EMBL/GenBank/DDBJ databases">
        <title>Genome sequencing of Methylobacterium aquaticum DSM16371 type strain.</title>
        <authorList>
            <person name="Chaudhry V."/>
            <person name="Patil P.B."/>
        </authorList>
    </citation>
    <scope>NUCLEOTIDE SEQUENCE [LARGE SCALE GENOMIC DNA]</scope>
    <source>
        <strain evidence="1 2">DSM 16371</strain>
    </source>
</reference>
<sequence length="128" mass="14294">MAAKEMTVRACQQGGFVVYDRIQMVQNPDPIAAFGEIRPALDFVLKAMVPMTEVRVDAAGVDAEAIERRFRKTMEGYERARRGGAVSLLDPGHQPSGLQDQHLQDVERELATGRLVPRDEPLMEDDRS</sequence>
<protein>
    <submittedName>
        <fullName evidence="1">Uncharacterized protein</fullName>
    </submittedName>
</protein>
<dbReference type="Proteomes" id="UP000035929">
    <property type="component" value="Unassembled WGS sequence"/>
</dbReference>
<comment type="caution">
    <text evidence="1">The sequence shown here is derived from an EMBL/GenBank/DDBJ whole genome shotgun (WGS) entry which is preliminary data.</text>
</comment>
<dbReference type="RefSeq" id="WP_048464501.1">
    <property type="nucleotide sequence ID" value="NZ_LABX01000106.1"/>
</dbReference>
<name>A0A0J6SL12_9HYPH</name>
<gene>
    <name evidence="1" type="ORF">VP06_14650</name>
</gene>
<organism evidence="1 2">
    <name type="scientific">Methylobacterium aquaticum</name>
    <dbReference type="NCBI Taxonomy" id="270351"/>
    <lineage>
        <taxon>Bacteria</taxon>
        <taxon>Pseudomonadati</taxon>
        <taxon>Pseudomonadota</taxon>
        <taxon>Alphaproteobacteria</taxon>
        <taxon>Hyphomicrobiales</taxon>
        <taxon>Methylobacteriaceae</taxon>
        <taxon>Methylobacterium</taxon>
    </lineage>
</organism>
<dbReference type="EMBL" id="LABX01000106">
    <property type="protein sequence ID" value="KMO34307.1"/>
    <property type="molecule type" value="Genomic_DNA"/>
</dbReference>